<keyword evidence="2" id="KW-0812">Transmembrane</keyword>
<evidence type="ECO:0000313" key="5">
    <source>
        <dbReference type="EMBL" id="BAV43527.1"/>
    </source>
</evidence>
<accession>A0A1B4Y900</accession>
<dbReference type="InterPro" id="IPR024516">
    <property type="entry name" value="Mce_C"/>
</dbReference>
<dbReference type="PANTHER" id="PTHR33371:SF4">
    <property type="entry name" value="INTERMEMBRANE PHOSPHOLIPID TRANSPORT SYSTEM BINDING PROTEIN MLAD"/>
    <property type="match status" value="1"/>
</dbReference>
<feature type="compositionally biased region" description="Pro residues" evidence="1">
    <location>
        <begin position="495"/>
        <end position="525"/>
    </location>
</feature>
<dbReference type="InterPro" id="IPR052336">
    <property type="entry name" value="MlaD_Phospholipid_Transporter"/>
</dbReference>
<dbReference type="Proteomes" id="UP000218067">
    <property type="component" value="Chromosome"/>
</dbReference>
<evidence type="ECO:0000256" key="1">
    <source>
        <dbReference type="SAM" id="MobiDB-lite"/>
    </source>
</evidence>
<reference evidence="5 6" key="1">
    <citation type="submission" date="2016-08" db="EMBL/GenBank/DDBJ databases">
        <title>Complete genome sequence of Mycobacterium shinshuense, a subspecies of M. ulcerans.</title>
        <authorList>
            <person name="Yoshida M."/>
            <person name="Ogura Y."/>
            <person name="Hayashi T."/>
            <person name="Hoshino Y."/>
        </authorList>
    </citation>
    <scope>NUCLEOTIDE SEQUENCE [LARGE SCALE GENOMIC DNA]</scope>
    <source>
        <strain evidence="6">ATCC 33728</strain>
    </source>
</reference>
<dbReference type="NCBIfam" id="TIGR00996">
    <property type="entry name" value="Mtu_fam_mce"/>
    <property type="match status" value="1"/>
</dbReference>
<dbReference type="GO" id="GO:0005576">
    <property type="term" value="C:extracellular region"/>
    <property type="evidence" value="ECO:0007669"/>
    <property type="project" value="TreeGrafter"/>
</dbReference>
<keyword evidence="2" id="KW-1133">Transmembrane helix</keyword>
<keyword evidence="2" id="KW-0472">Membrane</keyword>
<dbReference type="Pfam" id="PF02470">
    <property type="entry name" value="MlaD"/>
    <property type="match status" value="1"/>
</dbReference>
<feature type="region of interest" description="Disordered" evidence="1">
    <location>
        <begin position="458"/>
        <end position="535"/>
    </location>
</feature>
<name>A0A1B4Y900_MYCUL</name>
<dbReference type="Pfam" id="PF11887">
    <property type="entry name" value="Mce4_CUP1"/>
    <property type="match status" value="1"/>
</dbReference>
<evidence type="ECO:0000259" key="4">
    <source>
        <dbReference type="Pfam" id="PF11887"/>
    </source>
</evidence>
<dbReference type="InterPro" id="IPR003399">
    <property type="entry name" value="Mce/MlaD"/>
</dbReference>
<sequence length="535" mass="57272">MSTIFDIRNIRLPKVSRATVIIGSLVLVLGLVAAFVGLKLYQKLTNNIVVAYFPSANALYPGDKVQIMGLQVGKIDNIEPAGDKMKVTFHYQNKYKVPANASAVILNPTLVASRTIQLEPPYKGGPVLADNAVIPLERTQVPVEWDELRNSITNIIDKLGPTKDQPTGPFGEVLESFANGLEGKGKQINTTLDSLSRALTALNEGRGDFFAVVRSLALFVNALHQDDKQFVALNQNLADVTGRLVGYDRDLSNALQQFDSLLSTVRPFLDKNREVLTYDVNNLAEATNTLLQPDPLNGLETALHVLPTAASNVNQIYHPAHGSVVAVPEITSFANPMQFVCSSIQAGSRLGYQESAELCAQYLAPVLDAIKFNYFPFGLNAFNTAEVLPKQVAYSEPRLQPPNGYKDTTVPGIWVPDTPLSHRNTQPDWIVAPGMQGQQVGPITAGLMTPESLSELMGGPDIEPVQSTLQSPPGPPNAYDEYPVLPPIGLQAPVPIQPPPPGPEVIPGPVAPTPAPGPAPAPVGAPLPAEAGAGQ</sequence>
<dbReference type="RefSeq" id="WP_096372002.1">
    <property type="nucleotide sequence ID" value="NZ_AP017624.1"/>
</dbReference>
<dbReference type="InterPro" id="IPR005693">
    <property type="entry name" value="Mce"/>
</dbReference>
<evidence type="ECO:0000256" key="2">
    <source>
        <dbReference type="SAM" id="Phobius"/>
    </source>
</evidence>
<feature type="domain" description="Mammalian cell entry C-terminal" evidence="4">
    <location>
        <begin position="128"/>
        <end position="290"/>
    </location>
</feature>
<protein>
    <submittedName>
        <fullName evidence="5">Virulence factor Mce family protein</fullName>
    </submittedName>
</protein>
<evidence type="ECO:0000313" key="6">
    <source>
        <dbReference type="Proteomes" id="UP000218067"/>
    </source>
</evidence>
<dbReference type="EMBL" id="AP017624">
    <property type="protein sequence ID" value="BAV43527.1"/>
    <property type="molecule type" value="Genomic_DNA"/>
</dbReference>
<organism evidence="5 6">
    <name type="scientific">Mycobacterium ulcerans subsp. shinshuense</name>
    <dbReference type="NCBI Taxonomy" id="1124626"/>
    <lineage>
        <taxon>Bacteria</taxon>
        <taxon>Bacillati</taxon>
        <taxon>Actinomycetota</taxon>
        <taxon>Actinomycetes</taxon>
        <taxon>Mycobacteriales</taxon>
        <taxon>Mycobacteriaceae</taxon>
        <taxon>Mycobacterium</taxon>
        <taxon>Mycobacterium ulcerans group</taxon>
    </lineage>
</organism>
<dbReference type="AlphaFoldDB" id="A0A1B4Y900"/>
<proteinExistence type="predicted"/>
<gene>
    <name evidence="5" type="primary">mce1D</name>
    <name evidence="5" type="ORF">SHTP_4637</name>
</gene>
<feature type="compositionally biased region" description="Low complexity" evidence="1">
    <location>
        <begin position="526"/>
        <end position="535"/>
    </location>
</feature>
<dbReference type="GeneID" id="93439197"/>
<feature type="transmembrane region" description="Helical" evidence="2">
    <location>
        <begin position="20"/>
        <end position="41"/>
    </location>
</feature>
<evidence type="ECO:0000259" key="3">
    <source>
        <dbReference type="Pfam" id="PF02470"/>
    </source>
</evidence>
<feature type="domain" description="Mce/MlaD" evidence="3">
    <location>
        <begin position="47"/>
        <end position="121"/>
    </location>
</feature>
<dbReference type="PANTHER" id="PTHR33371">
    <property type="entry name" value="INTERMEMBRANE PHOSPHOLIPID TRANSPORT SYSTEM BINDING PROTEIN MLAD-RELATED"/>
    <property type="match status" value="1"/>
</dbReference>